<reference evidence="1" key="1">
    <citation type="journal article" date="2023" name="Mol. Ecol. Resour.">
        <title>Chromosome-level genome assembly of a triploid poplar Populus alba 'Berolinensis'.</title>
        <authorList>
            <person name="Chen S."/>
            <person name="Yu Y."/>
            <person name="Wang X."/>
            <person name="Wang S."/>
            <person name="Zhang T."/>
            <person name="Zhou Y."/>
            <person name="He R."/>
            <person name="Meng N."/>
            <person name="Wang Y."/>
            <person name="Liu W."/>
            <person name="Liu Z."/>
            <person name="Liu J."/>
            <person name="Guo Q."/>
            <person name="Huang H."/>
            <person name="Sederoff R.R."/>
            <person name="Wang G."/>
            <person name="Qu G."/>
            <person name="Chen S."/>
        </authorList>
    </citation>
    <scope>NUCLEOTIDE SEQUENCE</scope>
    <source>
        <strain evidence="1">SC-2020</strain>
    </source>
</reference>
<dbReference type="AlphaFoldDB" id="A0AAD6RBV9"/>
<organism evidence="1 2">
    <name type="scientific">Populus alba x Populus x berolinensis</name>
    <dbReference type="NCBI Taxonomy" id="444605"/>
    <lineage>
        <taxon>Eukaryota</taxon>
        <taxon>Viridiplantae</taxon>
        <taxon>Streptophyta</taxon>
        <taxon>Embryophyta</taxon>
        <taxon>Tracheophyta</taxon>
        <taxon>Spermatophyta</taxon>
        <taxon>Magnoliopsida</taxon>
        <taxon>eudicotyledons</taxon>
        <taxon>Gunneridae</taxon>
        <taxon>Pentapetalae</taxon>
        <taxon>rosids</taxon>
        <taxon>fabids</taxon>
        <taxon>Malpighiales</taxon>
        <taxon>Salicaceae</taxon>
        <taxon>Saliceae</taxon>
        <taxon>Populus</taxon>
    </lineage>
</organism>
<evidence type="ECO:0000313" key="1">
    <source>
        <dbReference type="EMBL" id="KAJ7006090.1"/>
    </source>
</evidence>
<name>A0AAD6RBV9_9ROSI</name>
<dbReference type="EMBL" id="JAQIZT010000002">
    <property type="protein sequence ID" value="KAJ7006090.1"/>
    <property type="molecule type" value="Genomic_DNA"/>
</dbReference>
<dbReference type="Proteomes" id="UP001164929">
    <property type="component" value="Chromosome 2"/>
</dbReference>
<gene>
    <name evidence="1" type="ORF">NC653_005439</name>
</gene>
<accession>A0AAD6RBV9</accession>
<evidence type="ECO:0000313" key="2">
    <source>
        <dbReference type="Proteomes" id="UP001164929"/>
    </source>
</evidence>
<protein>
    <submittedName>
        <fullName evidence="1">Uncharacterized protein</fullName>
    </submittedName>
</protein>
<sequence>MESIDCVFVEMGWEECSNALHVPWLLWAITWPFKLLHSFPLQAVYKHYHKESREVPSVHGEEPRISCSEPLLAPPSSLKVHEHVARVE</sequence>
<keyword evidence="2" id="KW-1185">Reference proteome</keyword>
<comment type="caution">
    <text evidence="1">The sequence shown here is derived from an EMBL/GenBank/DDBJ whole genome shotgun (WGS) entry which is preliminary data.</text>
</comment>
<proteinExistence type="predicted"/>